<name>A0AA97AFN5_9CYAN</name>
<keyword evidence="2" id="KW-0418">Kinase</keyword>
<dbReference type="SUPFAM" id="SSF53613">
    <property type="entry name" value="Ribokinase-like"/>
    <property type="match status" value="1"/>
</dbReference>
<dbReference type="InterPro" id="IPR011611">
    <property type="entry name" value="PfkB_dom"/>
</dbReference>
<evidence type="ECO:0000313" key="2">
    <source>
        <dbReference type="EMBL" id="WNZ22574.1"/>
    </source>
</evidence>
<dbReference type="PANTHER" id="PTHR42774">
    <property type="entry name" value="PHOSPHOTRANSFERASE SYSTEM TRANSPORT PROTEIN"/>
    <property type="match status" value="1"/>
</dbReference>
<evidence type="ECO:0000259" key="1">
    <source>
        <dbReference type="Pfam" id="PF00294"/>
    </source>
</evidence>
<reference evidence="2" key="1">
    <citation type="submission" date="2020-05" db="EMBL/GenBank/DDBJ databases">
        <authorList>
            <person name="Zhu T."/>
            <person name="Keshari N."/>
            <person name="Lu X."/>
        </authorList>
    </citation>
    <scope>NUCLEOTIDE SEQUENCE</scope>
    <source>
        <strain evidence="2">NK1-12</strain>
    </source>
</reference>
<accession>A0AA97AFN5</accession>
<gene>
    <name evidence="2" type="ORF">HJG54_06680</name>
</gene>
<dbReference type="InterPro" id="IPR052562">
    <property type="entry name" value="Ketohexokinase-related"/>
</dbReference>
<dbReference type="PANTHER" id="PTHR42774:SF3">
    <property type="entry name" value="KETOHEXOKINASE"/>
    <property type="match status" value="1"/>
</dbReference>
<dbReference type="InterPro" id="IPR029056">
    <property type="entry name" value="Ribokinase-like"/>
</dbReference>
<dbReference type="AlphaFoldDB" id="A0AA97AFN5"/>
<dbReference type="Pfam" id="PF00294">
    <property type="entry name" value="PfkB"/>
    <property type="match status" value="1"/>
</dbReference>
<keyword evidence="2" id="KW-0808">Transferase</keyword>
<organism evidence="2">
    <name type="scientific">Leptolyngbya sp. NK1-12</name>
    <dbReference type="NCBI Taxonomy" id="2547451"/>
    <lineage>
        <taxon>Bacteria</taxon>
        <taxon>Bacillati</taxon>
        <taxon>Cyanobacteriota</taxon>
        <taxon>Cyanophyceae</taxon>
        <taxon>Leptolyngbyales</taxon>
        <taxon>Leptolyngbyaceae</taxon>
        <taxon>Leptolyngbya group</taxon>
        <taxon>Leptolyngbya</taxon>
    </lineage>
</organism>
<feature type="domain" description="Carbohydrate kinase PfkB" evidence="1">
    <location>
        <begin position="6"/>
        <end position="300"/>
    </location>
</feature>
<dbReference type="GO" id="GO:0016301">
    <property type="term" value="F:kinase activity"/>
    <property type="evidence" value="ECO:0007669"/>
    <property type="project" value="UniProtKB-KW"/>
</dbReference>
<proteinExistence type="predicted"/>
<dbReference type="Gene3D" id="3.40.1190.20">
    <property type="match status" value="1"/>
</dbReference>
<dbReference type="RefSeq" id="WP_316434059.1">
    <property type="nucleotide sequence ID" value="NZ_CP053586.1"/>
</dbReference>
<sequence>MATGLFVGLVTLDFIYLTTALPQPNQKLVALDYLLAAGGPATNAAITFQHLSNQYLSNLSNPTLSNPYSFNSARLMGVIGCHPVSRFVLAELQQRQLQILDLQPNRSEPLPTSSILVTHSTGERAVISINAVQAQASAAQIPAEALKAVDVVLIDGHQMAVAEEIAHQAKALSIPVVIDGGSWKSGFELVLPYADYAICSANFRPPHCHTPRDTLHYLESLEIPHIAITRGEQPILFRSQGKSGEVAVAKIAAADTLGAGDIFHGAFCHFILQTGFVAALQAASQIATRACQSFGTRRWMETDGQQPNE</sequence>
<protein>
    <submittedName>
        <fullName evidence="2">Sugar kinase</fullName>
    </submittedName>
</protein>
<dbReference type="EMBL" id="CP053586">
    <property type="protein sequence ID" value="WNZ22574.1"/>
    <property type="molecule type" value="Genomic_DNA"/>
</dbReference>